<organism evidence="8 9">
    <name type="scientific">Psilocybe cyanescens</name>
    <dbReference type="NCBI Taxonomy" id="93625"/>
    <lineage>
        <taxon>Eukaryota</taxon>
        <taxon>Fungi</taxon>
        <taxon>Dikarya</taxon>
        <taxon>Basidiomycota</taxon>
        <taxon>Agaricomycotina</taxon>
        <taxon>Agaricomycetes</taxon>
        <taxon>Agaricomycetidae</taxon>
        <taxon>Agaricales</taxon>
        <taxon>Agaricineae</taxon>
        <taxon>Strophariaceae</taxon>
        <taxon>Psilocybe</taxon>
    </lineage>
</organism>
<evidence type="ECO:0000256" key="6">
    <source>
        <dbReference type="ARBA" id="ARBA00023157"/>
    </source>
</evidence>
<accession>A0A409WJH1</accession>
<evidence type="ECO:0000313" key="8">
    <source>
        <dbReference type="EMBL" id="PPQ78639.1"/>
    </source>
</evidence>
<keyword evidence="4 7" id="KW-0964">Secreted</keyword>
<name>A0A409WJH1_PSICY</name>
<evidence type="ECO:0000256" key="2">
    <source>
        <dbReference type="ARBA" id="ARBA00010446"/>
    </source>
</evidence>
<dbReference type="InterPro" id="IPR001338">
    <property type="entry name" value="Class_I_Hydrophobin"/>
</dbReference>
<evidence type="ECO:0000256" key="1">
    <source>
        <dbReference type="ARBA" id="ARBA00004191"/>
    </source>
</evidence>
<evidence type="ECO:0000256" key="7">
    <source>
        <dbReference type="RuleBase" id="RU365009"/>
    </source>
</evidence>
<reference evidence="8 9" key="1">
    <citation type="journal article" date="2018" name="Evol. Lett.">
        <title>Horizontal gene cluster transfer increased hallucinogenic mushroom diversity.</title>
        <authorList>
            <person name="Reynolds H.T."/>
            <person name="Vijayakumar V."/>
            <person name="Gluck-Thaler E."/>
            <person name="Korotkin H.B."/>
            <person name="Matheny P.B."/>
            <person name="Slot J.C."/>
        </authorList>
    </citation>
    <scope>NUCLEOTIDE SEQUENCE [LARGE SCALE GENOMIC DNA]</scope>
    <source>
        <strain evidence="8 9">2631</strain>
    </source>
</reference>
<gene>
    <name evidence="8" type="ORF">CVT25_010603</name>
</gene>
<dbReference type="PROSITE" id="PS00956">
    <property type="entry name" value="HYDROPHOBIN"/>
    <property type="match status" value="1"/>
</dbReference>
<keyword evidence="6 7" id="KW-1015">Disulfide bond</keyword>
<dbReference type="GO" id="GO:0005199">
    <property type="term" value="F:structural constituent of cell wall"/>
    <property type="evidence" value="ECO:0007669"/>
    <property type="project" value="InterPro"/>
</dbReference>
<keyword evidence="5 7" id="KW-0732">Signal</keyword>
<feature type="signal peptide" evidence="7">
    <location>
        <begin position="1"/>
        <end position="21"/>
    </location>
</feature>
<dbReference type="InParanoid" id="A0A409WJH1"/>
<dbReference type="AlphaFoldDB" id="A0A409WJH1"/>
<dbReference type="CDD" id="cd23507">
    <property type="entry name" value="hydrophobin_I"/>
    <property type="match status" value="1"/>
</dbReference>
<keyword evidence="9" id="KW-1185">Reference proteome</keyword>
<evidence type="ECO:0000256" key="3">
    <source>
        <dbReference type="ARBA" id="ARBA00022512"/>
    </source>
</evidence>
<evidence type="ECO:0000256" key="4">
    <source>
        <dbReference type="ARBA" id="ARBA00022525"/>
    </source>
</evidence>
<sequence>MFSRTSLVALVALPLLATANAVPRGAGEPSGQCNTGSLQCCNNVGTASTLLANVVGAAGLLAGFVGPVEAVLGINCTPISVIGIGGNSCTAQPVCCTGNTFNGVVNVGCSPINLNL</sequence>
<protein>
    <recommendedName>
        <fullName evidence="7">Hydrophobin</fullName>
    </recommendedName>
</protein>
<evidence type="ECO:0000256" key="5">
    <source>
        <dbReference type="ARBA" id="ARBA00022729"/>
    </source>
</evidence>
<comment type="subcellular location">
    <subcellularLocation>
        <location evidence="1 7">Secreted</location>
        <location evidence="1 7">Cell wall</location>
    </subcellularLocation>
</comment>
<dbReference type="SMART" id="SM00075">
    <property type="entry name" value="HYDRO"/>
    <property type="match status" value="1"/>
</dbReference>
<dbReference type="OrthoDB" id="4225815at2759"/>
<feature type="chain" id="PRO_5018812873" description="Hydrophobin" evidence="7">
    <location>
        <begin position="22"/>
        <end position="116"/>
    </location>
</feature>
<comment type="similarity">
    <text evidence="2 7">Belongs to the fungal hydrophobin family.</text>
</comment>
<dbReference type="Proteomes" id="UP000283269">
    <property type="component" value="Unassembled WGS sequence"/>
</dbReference>
<comment type="caution">
    <text evidence="8">The sequence shown here is derived from an EMBL/GenBank/DDBJ whole genome shotgun (WGS) entry which is preliminary data.</text>
</comment>
<evidence type="ECO:0000313" key="9">
    <source>
        <dbReference type="Proteomes" id="UP000283269"/>
    </source>
</evidence>
<dbReference type="InterPro" id="IPR019778">
    <property type="entry name" value="Class_I_Hydrophobin_CS"/>
</dbReference>
<dbReference type="Pfam" id="PF01185">
    <property type="entry name" value="Hydrophobin"/>
    <property type="match status" value="1"/>
</dbReference>
<keyword evidence="3 7" id="KW-0134">Cell wall</keyword>
<proteinExistence type="inferred from homology"/>
<dbReference type="EMBL" id="NHYD01003412">
    <property type="protein sequence ID" value="PPQ78639.1"/>
    <property type="molecule type" value="Genomic_DNA"/>
</dbReference>
<dbReference type="GO" id="GO:0009277">
    <property type="term" value="C:fungal-type cell wall"/>
    <property type="evidence" value="ECO:0007669"/>
    <property type="project" value="InterPro"/>
</dbReference>